<feature type="region of interest" description="Disordered" evidence="1">
    <location>
        <begin position="50"/>
        <end position="88"/>
    </location>
</feature>
<evidence type="ECO:0000313" key="3">
    <source>
        <dbReference type="Proteomes" id="UP000308197"/>
    </source>
</evidence>
<dbReference type="InParanoid" id="A0A5C3P329"/>
<sequence>MHTGIGCWTRWGVGQGQWGRRGTGNIGGPLASPLRCVRLQLGSRREIDSRASCVQRRHQPPRGVPIPCPVESRSRNSGVTVPKRRPSGSCMTGSICSVCG</sequence>
<dbReference type="Proteomes" id="UP000308197">
    <property type="component" value="Unassembled WGS sequence"/>
</dbReference>
<dbReference type="AlphaFoldDB" id="A0A5C3P329"/>
<evidence type="ECO:0000313" key="2">
    <source>
        <dbReference type="EMBL" id="TFK83672.1"/>
    </source>
</evidence>
<dbReference type="EMBL" id="ML211374">
    <property type="protein sequence ID" value="TFK83672.1"/>
    <property type="molecule type" value="Genomic_DNA"/>
</dbReference>
<evidence type="ECO:0000256" key="1">
    <source>
        <dbReference type="SAM" id="MobiDB-lite"/>
    </source>
</evidence>
<protein>
    <submittedName>
        <fullName evidence="2">Uncharacterized protein</fullName>
    </submittedName>
</protein>
<proteinExistence type="predicted"/>
<keyword evidence="3" id="KW-1185">Reference proteome</keyword>
<name>A0A5C3P329_9APHY</name>
<accession>A0A5C3P329</accession>
<organism evidence="2 3">
    <name type="scientific">Polyporus arcularius HHB13444</name>
    <dbReference type="NCBI Taxonomy" id="1314778"/>
    <lineage>
        <taxon>Eukaryota</taxon>
        <taxon>Fungi</taxon>
        <taxon>Dikarya</taxon>
        <taxon>Basidiomycota</taxon>
        <taxon>Agaricomycotina</taxon>
        <taxon>Agaricomycetes</taxon>
        <taxon>Polyporales</taxon>
        <taxon>Polyporaceae</taxon>
        <taxon>Polyporus</taxon>
    </lineage>
</organism>
<gene>
    <name evidence="2" type="ORF">K466DRAFT_253500</name>
</gene>
<reference evidence="2 3" key="1">
    <citation type="journal article" date="2019" name="Nat. Ecol. Evol.">
        <title>Megaphylogeny resolves global patterns of mushroom evolution.</title>
        <authorList>
            <person name="Varga T."/>
            <person name="Krizsan K."/>
            <person name="Foldi C."/>
            <person name="Dima B."/>
            <person name="Sanchez-Garcia M."/>
            <person name="Sanchez-Ramirez S."/>
            <person name="Szollosi G.J."/>
            <person name="Szarkandi J.G."/>
            <person name="Papp V."/>
            <person name="Albert L."/>
            <person name="Andreopoulos W."/>
            <person name="Angelini C."/>
            <person name="Antonin V."/>
            <person name="Barry K.W."/>
            <person name="Bougher N.L."/>
            <person name="Buchanan P."/>
            <person name="Buyck B."/>
            <person name="Bense V."/>
            <person name="Catcheside P."/>
            <person name="Chovatia M."/>
            <person name="Cooper J."/>
            <person name="Damon W."/>
            <person name="Desjardin D."/>
            <person name="Finy P."/>
            <person name="Geml J."/>
            <person name="Haridas S."/>
            <person name="Hughes K."/>
            <person name="Justo A."/>
            <person name="Karasinski D."/>
            <person name="Kautmanova I."/>
            <person name="Kiss B."/>
            <person name="Kocsube S."/>
            <person name="Kotiranta H."/>
            <person name="LaButti K.M."/>
            <person name="Lechner B.E."/>
            <person name="Liimatainen K."/>
            <person name="Lipzen A."/>
            <person name="Lukacs Z."/>
            <person name="Mihaltcheva S."/>
            <person name="Morgado L.N."/>
            <person name="Niskanen T."/>
            <person name="Noordeloos M.E."/>
            <person name="Ohm R.A."/>
            <person name="Ortiz-Santana B."/>
            <person name="Ovrebo C."/>
            <person name="Racz N."/>
            <person name="Riley R."/>
            <person name="Savchenko A."/>
            <person name="Shiryaev A."/>
            <person name="Soop K."/>
            <person name="Spirin V."/>
            <person name="Szebenyi C."/>
            <person name="Tomsovsky M."/>
            <person name="Tulloss R.E."/>
            <person name="Uehling J."/>
            <person name="Grigoriev I.V."/>
            <person name="Vagvolgyi C."/>
            <person name="Papp T."/>
            <person name="Martin F.M."/>
            <person name="Miettinen O."/>
            <person name="Hibbett D.S."/>
            <person name="Nagy L.G."/>
        </authorList>
    </citation>
    <scope>NUCLEOTIDE SEQUENCE [LARGE SCALE GENOMIC DNA]</scope>
    <source>
        <strain evidence="2 3">HHB13444</strain>
    </source>
</reference>